<proteinExistence type="predicted"/>
<keyword evidence="1" id="KW-1133">Transmembrane helix</keyword>
<keyword evidence="4" id="KW-1185">Reference proteome</keyword>
<evidence type="ECO:0000313" key="4">
    <source>
        <dbReference type="Proteomes" id="UP001558713"/>
    </source>
</evidence>
<feature type="transmembrane region" description="Helical" evidence="1">
    <location>
        <begin position="7"/>
        <end position="28"/>
    </location>
</feature>
<sequence length="141" mass="15590">MARSSGQVSYVAATVPIAIIMTVLWLFIATDVTVARSPTTYIVGDEFGWDPIFLMDTWAEGKTFYAGDILEFKYDYQISNVMVVNETGYDTCKANDEAEEYSSGDDKIQLPFGYSYYIGTFIPEDCSAGLKMAINALAPPI</sequence>
<dbReference type="PROSITE" id="PS51485">
    <property type="entry name" value="PHYTOCYANIN"/>
    <property type="match status" value="1"/>
</dbReference>
<dbReference type="InterPro" id="IPR008972">
    <property type="entry name" value="Cupredoxin"/>
</dbReference>
<dbReference type="SUPFAM" id="SSF49503">
    <property type="entry name" value="Cupredoxins"/>
    <property type="match status" value="1"/>
</dbReference>
<protein>
    <submittedName>
        <fullName evidence="3">Early nodulin-like protein 22</fullName>
    </submittedName>
</protein>
<dbReference type="PANTHER" id="PTHR33021:SF292">
    <property type="entry name" value="EARLY NODULIN-LIKE PROTEIN 22"/>
    <property type="match status" value="1"/>
</dbReference>
<reference evidence="3 4" key="1">
    <citation type="submission" date="2024-04" db="EMBL/GenBank/DDBJ databases">
        <title>Genome assembly C_amara_ONT_v2.</title>
        <authorList>
            <person name="Yant L."/>
            <person name="Moore C."/>
            <person name="Slenker M."/>
        </authorList>
    </citation>
    <scope>NUCLEOTIDE SEQUENCE [LARGE SCALE GENOMIC DNA]</scope>
    <source>
        <tissue evidence="3">Leaf</tissue>
    </source>
</reference>
<organism evidence="3 4">
    <name type="scientific">Cardamine amara subsp. amara</name>
    <dbReference type="NCBI Taxonomy" id="228776"/>
    <lineage>
        <taxon>Eukaryota</taxon>
        <taxon>Viridiplantae</taxon>
        <taxon>Streptophyta</taxon>
        <taxon>Embryophyta</taxon>
        <taxon>Tracheophyta</taxon>
        <taxon>Spermatophyta</taxon>
        <taxon>Magnoliopsida</taxon>
        <taxon>eudicotyledons</taxon>
        <taxon>Gunneridae</taxon>
        <taxon>Pentapetalae</taxon>
        <taxon>rosids</taxon>
        <taxon>malvids</taxon>
        <taxon>Brassicales</taxon>
        <taxon>Brassicaceae</taxon>
        <taxon>Cardamineae</taxon>
        <taxon>Cardamine</taxon>
    </lineage>
</organism>
<keyword evidence="1" id="KW-0812">Transmembrane</keyword>
<dbReference type="Proteomes" id="UP001558713">
    <property type="component" value="Unassembled WGS sequence"/>
</dbReference>
<name>A0ABD1C3P2_CARAN</name>
<accession>A0ABD1C3P2</accession>
<dbReference type="PANTHER" id="PTHR33021">
    <property type="entry name" value="BLUE COPPER PROTEIN"/>
    <property type="match status" value="1"/>
</dbReference>
<comment type="caution">
    <text evidence="3">The sequence shown here is derived from an EMBL/GenBank/DDBJ whole genome shotgun (WGS) entry which is preliminary data.</text>
</comment>
<evidence type="ECO:0000259" key="2">
    <source>
        <dbReference type="PROSITE" id="PS51485"/>
    </source>
</evidence>
<keyword evidence="1" id="KW-0472">Membrane</keyword>
<dbReference type="InterPro" id="IPR039391">
    <property type="entry name" value="Phytocyanin-like"/>
</dbReference>
<evidence type="ECO:0000313" key="3">
    <source>
        <dbReference type="EMBL" id="KAL1224074.1"/>
    </source>
</evidence>
<dbReference type="Gene3D" id="2.60.40.420">
    <property type="entry name" value="Cupredoxins - blue copper proteins"/>
    <property type="match status" value="1"/>
</dbReference>
<feature type="domain" description="Phytocyanin" evidence="2">
    <location>
        <begin position="39"/>
        <end position="138"/>
    </location>
</feature>
<dbReference type="EMBL" id="JBANAX010000058">
    <property type="protein sequence ID" value="KAL1224074.1"/>
    <property type="molecule type" value="Genomic_DNA"/>
</dbReference>
<dbReference type="AlphaFoldDB" id="A0ABD1C3P2"/>
<dbReference type="InterPro" id="IPR041844">
    <property type="entry name" value="Plantacyanin"/>
</dbReference>
<dbReference type="InterPro" id="IPR003245">
    <property type="entry name" value="Phytocyanin_dom"/>
</dbReference>
<evidence type="ECO:0000256" key="1">
    <source>
        <dbReference type="SAM" id="Phobius"/>
    </source>
</evidence>
<gene>
    <name evidence="3" type="ORF">V5N11_031222</name>
</gene>
<dbReference type="CDD" id="cd11013">
    <property type="entry name" value="Plantacyanin"/>
    <property type="match status" value="1"/>
</dbReference>
<dbReference type="Pfam" id="PF02298">
    <property type="entry name" value="Cu_bind_like"/>
    <property type="match status" value="1"/>
</dbReference>